<sequence>MKTSIKILSLLFIALFTFASCSKDDDPSDNDLFIGKYEGPISFSSSNEGDTDVPRKDGSVTVTKIGDNYTFNFSDGIPTLSNIEMKKGDNNTLIIGDGALGTITITASTLVIAYTTDGRAWTANCER</sequence>
<reference evidence="2 3" key="1">
    <citation type="submission" date="2016-10" db="EMBL/GenBank/DDBJ databases">
        <authorList>
            <person name="de Groot N.N."/>
        </authorList>
    </citation>
    <scope>NUCLEOTIDE SEQUENCE [LARGE SCALE GENOMIC DNA]</scope>
    <source>
        <strain evidence="2 3">DSM 22789</strain>
    </source>
</reference>
<dbReference type="OrthoDB" id="711418at2"/>
<dbReference type="EMBL" id="FOZZ01000001">
    <property type="protein sequence ID" value="SFS35293.1"/>
    <property type="molecule type" value="Genomic_DNA"/>
</dbReference>
<protein>
    <recommendedName>
        <fullName evidence="4">Lipocalin-like domain-containing protein</fullName>
    </recommendedName>
</protein>
<organism evidence="2 3">
    <name type="scientific">Sphingobacterium wenxiniae</name>
    <dbReference type="NCBI Taxonomy" id="683125"/>
    <lineage>
        <taxon>Bacteria</taxon>
        <taxon>Pseudomonadati</taxon>
        <taxon>Bacteroidota</taxon>
        <taxon>Sphingobacteriia</taxon>
        <taxon>Sphingobacteriales</taxon>
        <taxon>Sphingobacteriaceae</taxon>
        <taxon>Sphingobacterium</taxon>
    </lineage>
</organism>
<dbReference type="STRING" id="683125.SAMN05660206_101285"/>
<feature type="chain" id="PRO_5011762776" description="Lipocalin-like domain-containing protein" evidence="1">
    <location>
        <begin position="20"/>
        <end position="127"/>
    </location>
</feature>
<dbReference type="Proteomes" id="UP000198785">
    <property type="component" value="Unassembled WGS sequence"/>
</dbReference>
<evidence type="ECO:0000313" key="3">
    <source>
        <dbReference type="Proteomes" id="UP000198785"/>
    </source>
</evidence>
<dbReference type="PROSITE" id="PS51257">
    <property type="entry name" value="PROKAR_LIPOPROTEIN"/>
    <property type="match status" value="1"/>
</dbReference>
<dbReference type="RefSeq" id="WP_093363363.1">
    <property type="nucleotide sequence ID" value="NZ_FOZZ01000001.1"/>
</dbReference>
<accession>A0A1I6P501</accession>
<gene>
    <name evidence="2" type="ORF">SAMN05660206_101285</name>
</gene>
<proteinExistence type="predicted"/>
<evidence type="ECO:0008006" key="4">
    <source>
        <dbReference type="Google" id="ProtNLM"/>
    </source>
</evidence>
<keyword evidence="3" id="KW-1185">Reference proteome</keyword>
<dbReference type="AlphaFoldDB" id="A0A1I6P501"/>
<evidence type="ECO:0000256" key="1">
    <source>
        <dbReference type="SAM" id="SignalP"/>
    </source>
</evidence>
<evidence type="ECO:0000313" key="2">
    <source>
        <dbReference type="EMBL" id="SFS35293.1"/>
    </source>
</evidence>
<keyword evidence="1" id="KW-0732">Signal</keyword>
<feature type="signal peptide" evidence="1">
    <location>
        <begin position="1"/>
        <end position="19"/>
    </location>
</feature>
<name>A0A1I6P501_9SPHI</name>